<feature type="domain" description="HEPN" evidence="1">
    <location>
        <begin position="150"/>
        <end position="263"/>
    </location>
</feature>
<accession>A0ABS3C5Q3</accession>
<gene>
    <name evidence="2" type="ORF">J0A68_15960</name>
</gene>
<dbReference type="Pfam" id="PF05168">
    <property type="entry name" value="HEPN"/>
    <property type="match status" value="1"/>
</dbReference>
<organism evidence="2 3">
    <name type="scientific">Algoriphagus oliviformis</name>
    <dbReference type="NCBI Taxonomy" id="2811231"/>
    <lineage>
        <taxon>Bacteria</taxon>
        <taxon>Pseudomonadati</taxon>
        <taxon>Bacteroidota</taxon>
        <taxon>Cytophagia</taxon>
        <taxon>Cytophagales</taxon>
        <taxon>Cyclobacteriaceae</taxon>
        <taxon>Algoriphagus</taxon>
    </lineage>
</organism>
<dbReference type="SUPFAM" id="SSF81593">
    <property type="entry name" value="Nucleotidyltransferase substrate binding subunit/domain"/>
    <property type="match status" value="1"/>
</dbReference>
<sequence length="296" mass="33959">MQVKISRTDQDRAEHFRDFLQLLVEKFQPTRIISFGTQTELNEISGCFASRQIKHQHHCLLVCTESSARIEYEVQDFANTHYHEGQVTILCHGEATVQEKTQSDSRFFATVLSQGKPLYTRDGFFDLEFKPIVHPATVLEKAEKHYFHRISLARGFLESAFASLQKGQYNISTFLLHQAVEQSLIVLIRVHIDYRSEFHNLHRLLGLTRCFSDLPIQLMIGDRPADKKVFSLLTSSYGRARYAPEFHVGQKDAEELYQKAASLFELAKTMCAAKMEAFAAEVPSMTLRPENDSNHD</sequence>
<proteinExistence type="predicted"/>
<name>A0ABS3C5Q3_9BACT</name>
<evidence type="ECO:0000313" key="2">
    <source>
        <dbReference type="EMBL" id="MBN7812449.1"/>
    </source>
</evidence>
<keyword evidence="3" id="KW-1185">Reference proteome</keyword>
<evidence type="ECO:0000313" key="3">
    <source>
        <dbReference type="Proteomes" id="UP000664317"/>
    </source>
</evidence>
<dbReference type="PROSITE" id="PS50910">
    <property type="entry name" value="HEPN"/>
    <property type="match status" value="1"/>
</dbReference>
<protein>
    <submittedName>
        <fullName evidence="2">HEPN domain-containing protein</fullName>
    </submittedName>
</protein>
<dbReference type="InterPro" id="IPR007842">
    <property type="entry name" value="HEPN_dom"/>
</dbReference>
<dbReference type="EMBL" id="JAFKCT010000007">
    <property type="protein sequence ID" value="MBN7812449.1"/>
    <property type="molecule type" value="Genomic_DNA"/>
</dbReference>
<reference evidence="2 3" key="1">
    <citation type="submission" date="2021-03" db="EMBL/GenBank/DDBJ databases">
        <title>novel species isolated from a fishpond in China.</title>
        <authorList>
            <person name="Lu H."/>
            <person name="Cai Z."/>
        </authorList>
    </citation>
    <scope>NUCLEOTIDE SEQUENCE [LARGE SCALE GENOMIC DNA]</scope>
    <source>
        <strain evidence="2 3">H41</strain>
    </source>
</reference>
<comment type="caution">
    <text evidence="2">The sequence shown here is derived from an EMBL/GenBank/DDBJ whole genome shotgun (WGS) entry which is preliminary data.</text>
</comment>
<dbReference type="Proteomes" id="UP000664317">
    <property type="component" value="Unassembled WGS sequence"/>
</dbReference>
<dbReference type="Gene3D" id="1.20.120.330">
    <property type="entry name" value="Nucleotidyltransferases domain 2"/>
    <property type="match status" value="1"/>
</dbReference>
<dbReference type="SMART" id="SM00748">
    <property type="entry name" value="HEPN"/>
    <property type="match status" value="1"/>
</dbReference>
<dbReference type="RefSeq" id="WP_206579230.1">
    <property type="nucleotide sequence ID" value="NZ_JAFKCT010000007.1"/>
</dbReference>
<evidence type="ECO:0000259" key="1">
    <source>
        <dbReference type="PROSITE" id="PS50910"/>
    </source>
</evidence>